<dbReference type="InterPro" id="IPR002905">
    <property type="entry name" value="Trm1"/>
</dbReference>
<dbReference type="GO" id="GO:0005634">
    <property type="term" value="C:nucleus"/>
    <property type="evidence" value="ECO:0007669"/>
    <property type="project" value="TreeGrafter"/>
</dbReference>
<evidence type="ECO:0000256" key="4">
    <source>
        <dbReference type="ARBA" id="ARBA00022691"/>
    </source>
</evidence>
<keyword evidence="5 8" id="KW-0819">tRNA processing</keyword>
<dbReference type="AlphaFoldDB" id="A0A8S1TWC2"/>
<dbReference type="PROSITE" id="PS51626">
    <property type="entry name" value="SAM_MT_TRM1"/>
    <property type="match status" value="1"/>
</dbReference>
<evidence type="ECO:0000256" key="2">
    <source>
        <dbReference type="ARBA" id="ARBA00022603"/>
    </source>
</evidence>
<organism evidence="9 10">
    <name type="scientific">Paramecium pentaurelia</name>
    <dbReference type="NCBI Taxonomy" id="43138"/>
    <lineage>
        <taxon>Eukaryota</taxon>
        <taxon>Sar</taxon>
        <taxon>Alveolata</taxon>
        <taxon>Ciliophora</taxon>
        <taxon>Intramacronucleata</taxon>
        <taxon>Oligohymenophorea</taxon>
        <taxon>Peniculida</taxon>
        <taxon>Parameciidae</taxon>
        <taxon>Paramecium</taxon>
    </lineage>
</organism>
<evidence type="ECO:0000313" key="10">
    <source>
        <dbReference type="Proteomes" id="UP000689195"/>
    </source>
</evidence>
<dbReference type="CDD" id="cd02440">
    <property type="entry name" value="AdoMet_MTases"/>
    <property type="match status" value="1"/>
</dbReference>
<comment type="catalytic activity">
    <reaction evidence="7 8">
        <text>guanosine(26) in tRNA + 2 S-adenosyl-L-methionine = N(2)-dimethylguanosine(26) in tRNA + 2 S-adenosyl-L-homocysteine + 2 H(+)</text>
        <dbReference type="Rhea" id="RHEA:43140"/>
        <dbReference type="Rhea" id="RHEA-COMP:10359"/>
        <dbReference type="Rhea" id="RHEA-COMP:10360"/>
        <dbReference type="ChEBI" id="CHEBI:15378"/>
        <dbReference type="ChEBI" id="CHEBI:57856"/>
        <dbReference type="ChEBI" id="CHEBI:59789"/>
        <dbReference type="ChEBI" id="CHEBI:74269"/>
        <dbReference type="ChEBI" id="CHEBI:74513"/>
        <dbReference type="EC" id="2.1.1.216"/>
    </reaction>
</comment>
<dbReference type="GO" id="GO:0000049">
    <property type="term" value="F:tRNA binding"/>
    <property type="evidence" value="ECO:0007669"/>
    <property type="project" value="UniProtKB-UniRule"/>
</dbReference>
<dbReference type="PANTHER" id="PTHR10631">
    <property type="entry name" value="N 2 ,N 2 -DIMETHYLGUANOSINE TRNA METHYLTRANSFERASE"/>
    <property type="match status" value="1"/>
</dbReference>
<proteinExistence type="inferred from homology"/>
<dbReference type="EC" id="2.1.1.216" evidence="8"/>
<dbReference type="Proteomes" id="UP000689195">
    <property type="component" value="Unassembled WGS sequence"/>
</dbReference>
<accession>A0A8S1TWC2</accession>
<reference evidence="9" key="1">
    <citation type="submission" date="2021-01" db="EMBL/GenBank/DDBJ databases">
        <authorList>
            <consortium name="Genoscope - CEA"/>
            <person name="William W."/>
        </authorList>
    </citation>
    <scope>NUCLEOTIDE SEQUENCE</scope>
</reference>
<evidence type="ECO:0000256" key="1">
    <source>
        <dbReference type="ARBA" id="ARBA00022555"/>
    </source>
</evidence>
<dbReference type="GO" id="GO:0002940">
    <property type="term" value="P:tRNA N2-guanine methylation"/>
    <property type="evidence" value="ECO:0007669"/>
    <property type="project" value="TreeGrafter"/>
</dbReference>
<sequence>MKQIVKELSMFIEKDGQRFIKEGKALIQTKRVEIKEGKQIEEEVFYNPAQIINRDLTVLTIDTFSENRQPITILDALSASGLRSVRFAQEIQNIKEIYANDLSLASLALIEENIKLNEISNVKIYNMDANKLMKEDIKFDVIDLDPYGTVCPFLDSAIHACDDSLLCITCTDSRVLCGPDTQKCFAQYGTARTKMNCFAENGLRTLLYTISQAAGRLGKAIKPLISFYGEFYLRVFVHVIKDKVETHKLFSQIGNLFFCQSCQSFHVYPYGQKEEKSYKINKKPIPSKCEVCGSLFKINGPVWIDEINNIEFVKKMLTNLETKHTHFQTFDQIIGKLTGIINQHEVSSNPYTYNMTYLASNLKCSNISKKEIFAGFQSLGYKIAQCYLQVDLYKTNAPNQAIYDIIKTWKKIKYSDNYLKNIQENTPAYTILTSEIQYKPDFTFKPTFNSAKMFYPNLEGFGPKSKAIQRKIIELEGEQAIKKQKID</sequence>
<evidence type="ECO:0000256" key="8">
    <source>
        <dbReference type="PROSITE-ProRule" id="PRU00958"/>
    </source>
</evidence>
<keyword evidence="4 8" id="KW-0949">S-adenosyl-L-methionine</keyword>
<keyword evidence="1 8" id="KW-0820">tRNA-binding</keyword>
<dbReference type="GO" id="GO:0160104">
    <property type="term" value="F:tRNA (guanine(26)-N2)-dimethyltransferase activity"/>
    <property type="evidence" value="ECO:0007669"/>
    <property type="project" value="UniProtKB-UniRule"/>
</dbReference>
<evidence type="ECO:0000256" key="6">
    <source>
        <dbReference type="ARBA" id="ARBA00022884"/>
    </source>
</evidence>
<gene>
    <name evidence="9" type="ORF">PPENT_87.1.T0300005</name>
</gene>
<name>A0A8S1TWC2_9CILI</name>
<keyword evidence="2 8" id="KW-0489">Methyltransferase</keyword>
<keyword evidence="3 8" id="KW-0808">Transferase</keyword>
<evidence type="ECO:0000256" key="3">
    <source>
        <dbReference type="ARBA" id="ARBA00022679"/>
    </source>
</evidence>
<evidence type="ECO:0000256" key="7">
    <source>
        <dbReference type="ARBA" id="ARBA00051897"/>
    </source>
</evidence>
<dbReference type="PANTHER" id="PTHR10631:SF3">
    <property type="entry name" value="TRNA (GUANINE(26)-N(2))-DIMETHYLTRANSFERASE"/>
    <property type="match status" value="1"/>
</dbReference>
<comment type="similarity">
    <text evidence="8">Belongs to the class I-like SAM-binding methyltransferase superfamily. Trm1 family.</text>
</comment>
<protein>
    <recommendedName>
        <fullName evidence="8">tRNA (guanine(26)-N(2))-dimethyltransferase</fullName>
        <ecNumber evidence="8">2.1.1.216</ecNumber>
    </recommendedName>
</protein>
<dbReference type="EMBL" id="CAJJDO010000030">
    <property type="protein sequence ID" value="CAD8157145.1"/>
    <property type="molecule type" value="Genomic_DNA"/>
</dbReference>
<evidence type="ECO:0000313" key="9">
    <source>
        <dbReference type="EMBL" id="CAD8157145.1"/>
    </source>
</evidence>
<dbReference type="FunFam" id="3.40.50.150:FF:000272">
    <property type="entry name" value="tRNA (guanine(26)-N(2))-dimethyltransferase"/>
    <property type="match status" value="1"/>
</dbReference>
<evidence type="ECO:0000256" key="5">
    <source>
        <dbReference type="ARBA" id="ARBA00022694"/>
    </source>
</evidence>
<dbReference type="OrthoDB" id="6349953at2759"/>
<keyword evidence="10" id="KW-1185">Reference proteome</keyword>
<dbReference type="NCBIfam" id="TIGR00308">
    <property type="entry name" value="TRM1"/>
    <property type="match status" value="1"/>
</dbReference>
<comment type="caution">
    <text evidence="9">The sequence shown here is derived from an EMBL/GenBank/DDBJ whole genome shotgun (WGS) entry which is preliminary data.</text>
</comment>
<keyword evidence="6 8" id="KW-0694">RNA-binding</keyword>
<dbReference type="Pfam" id="PF02005">
    <property type="entry name" value="TRM"/>
    <property type="match status" value="1"/>
</dbReference>